<evidence type="ECO:0000256" key="2">
    <source>
        <dbReference type="ARBA" id="ARBA00022576"/>
    </source>
</evidence>
<dbReference type="Gene3D" id="3.40.640.10">
    <property type="entry name" value="Type I PLP-dependent aspartate aminotransferase-like (Major domain)"/>
    <property type="match status" value="1"/>
</dbReference>
<dbReference type="InterPro" id="IPR015421">
    <property type="entry name" value="PyrdxlP-dep_Trfase_major"/>
</dbReference>
<dbReference type="InterPro" id="IPR050881">
    <property type="entry name" value="LL-DAP_aminotransferase"/>
</dbReference>
<dbReference type="EMBL" id="BARS01030216">
    <property type="protein sequence ID" value="GAG19241.1"/>
    <property type="molecule type" value="Genomic_DNA"/>
</dbReference>
<keyword evidence="2" id="KW-0032">Aminotransferase</keyword>
<organism evidence="4">
    <name type="scientific">marine sediment metagenome</name>
    <dbReference type="NCBI Taxonomy" id="412755"/>
    <lineage>
        <taxon>unclassified sequences</taxon>
        <taxon>metagenomes</taxon>
        <taxon>ecological metagenomes</taxon>
    </lineage>
</organism>
<protein>
    <recommendedName>
        <fullName evidence="5">Aminotransferase class I/classII domain-containing protein</fullName>
    </recommendedName>
</protein>
<evidence type="ECO:0000313" key="4">
    <source>
        <dbReference type="EMBL" id="GAG19241.1"/>
    </source>
</evidence>
<evidence type="ECO:0000256" key="3">
    <source>
        <dbReference type="ARBA" id="ARBA00022679"/>
    </source>
</evidence>
<dbReference type="Gene3D" id="3.90.1150.10">
    <property type="entry name" value="Aspartate Aminotransferase, domain 1"/>
    <property type="match status" value="1"/>
</dbReference>
<reference evidence="4" key="1">
    <citation type="journal article" date="2014" name="Front. Microbiol.">
        <title>High frequency of phylogenetically diverse reductive dehalogenase-homologous genes in deep subseafloor sedimentary metagenomes.</title>
        <authorList>
            <person name="Kawai M."/>
            <person name="Futagami T."/>
            <person name="Toyoda A."/>
            <person name="Takaki Y."/>
            <person name="Nishi S."/>
            <person name="Hori S."/>
            <person name="Arai W."/>
            <person name="Tsubouchi T."/>
            <person name="Morono Y."/>
            <person name="Uchiyama I."/>
            <person name="Ito T."/>
            <person name="Fujiyama A."/>
            <person name="Inagaki F."/>
            <person name="Takami H."/>
        </authorList>
    </citation>
    <scope>NUCLEOTIDE SEQUENCE</scope>
    <source>
        <strain evidence="4">Expedition CK06-06</strain>
    </source>
</reference>
<dbReference type="AlphaFoldDB" id="X0X2L6"/>
<dbReference type="InterPro" id="IPR015424">
    <property type="entry name" value="PyrdxlP-dep_Trfase"/>
</dbReference>
<comment type="caution">
    <text evidence="4">The sequence shown here is derived from an EMBL/GenBank/DDBJ whole genome shotgun (WGS) entry which is preliminary data.</text>
</comment>
<comment type="cofactor">
    <cofactor evidence="1">
        <name>pyridoxal 5'-phosphate</name>
        <dbReference type="ChEBI" id="CHEBI:597326"/>
    </cofactor>
</comment>
<keyword evidence="3" id="KW-0808">Transferase</keyword>
<dbReference type="PANTHER" id="PTHR42832">
    <property type="entry name" value="AMINO ACID AMINOTRANSFERASE"/>
    <property type="match status" value="1"/>
</dbReference>
<evidence type="ECO:0000256" key="1">
    <source>
        <dbReference type="ARBA" id="ARBA00001933"/>
    </source>
</evidence>
<evidence type="ECO:0008006" key="5">
    <source>
        <dbReference type="Google" id="ProtNLM"/>
    </source>
</evidence>
<dbReference type="SUPFAM" id="SSF53383">
    <property type="entry name" value="PLP-dependent transferases"/>
    <property type="match status" value="1"/>
</dbReference>
<gene>
    <name evidence="4" type="ORF">S01H1_47142</name>
</gene>
<feature type="non-terminal residue" evidence="4">
    <location>
        <position position="87"/>
    </location>
</feature>
<name>X0X2L6_9ZZZZ</name>
<dbReference type="GO" id="GO:0008483">
    <property type="term" value="F:transaminase activity"/>
    <property type="evidence" value="ECO:0007669"/>
    <property type="project" value="UniProtKB-KW"/>
</dbReference>
<dbReference type="PANTHER" id="PTHR42832:SF1">
    <property type="entry name" value="GLUTAMATE-PYRUVATE AMINOTRANSFERASE ALAC"/>
    <property type="match status" value="1"/>
</dbReference>
<sequence>MNEFKIQPAQRIKRLPPYLFGKLNALKLRKRQQDIDIIDLGMGNPLDGAPEVVVDKLCQAARDVRNHRYSASKGIFNLRREMAKKYA</sequence>
<dbReference type="InterPro" id="IPR015422">
    <property type="entry name" value="PyrdxlP-dep_Trfase_small"/>
</dbReference>
<accession>X0X2L6</accession>
<proteinExistence type="predicted"/>